<dbReference type="PROSITE" id="PS50928">
    <property type="entry name" value="ABC_TM1"/>
    <property type="match status" value="1"/>
</dbReference>
<dbReference type="AlphaFoldDB" id="A0A0F9ZXU5"/>
<proteinExistence type="inferred from homology"/>
<sequence length="277" mass="31665">MIYDLRIYLNQHKMKFMGRIKTKELFLGLIPFIVLLALWIFSIQFGWMPKWFLPSPMKVWDSFVHLFSDGTVVKILSESMINLVPPYFLAILTSFILGVLIGTSTTAKKIFFPFIATLYPIPSLAWLPFMIILFGFTRETVWILLFISTFLKMIYNMISGVRNVNPIWILAAKNLGLSKFQIIIHVIIPGALPDIMTAVRIGFGSIWRSVVATEMLVSGAGGLGKFIWTAQWSFSFEKIFVGIFLIAVISILFETFIFKRIEAKTLEKWGVVQGDEE</sequence>
<feature type="transmembrane region" description="Helical" evidence="7">
    <location>
        <begin position="142"/>
        <end position="161"/>
    </location>
</feature>
<comment type="caution">
    <text evidence="9">The sequence shown here is derived from an EMBL/GenBank/DDBJ whole genome shotgun (WGS) entry which is preliminary data.</text>
</comment>
<comment type="subcellular location">
    <subcellularLocation>
        <location evidence="1 7">Cell membrane</location>
        <topology evidence="1 7">Multi-pass membrane protein</topology>
    </subcellularLocation>
</comment>
<evidence type="ECO:0000256" key="2">
    <source>
        <dbReference type="ARBA" id="ARBA00022448"/>
    </source>
</evidence>
<feature type="transmembrane region" description="Helical" evidence="7">
    <location>
        <begin position="182"/>
        <end position="207"/>
    </location>
</feature>
<dbReference type="PANTHER" id="PTHR30151:SF0">
    <property type="entry name" value="ABC TRANSPORTER PERMEASE PROTEIN MJ0413-RELATED"/>
    <property type="match status" value="1"/>
</dbReference>
<keyword evidence="6 7" id="KW-0472">Membrane</keyword>
<evidence type="ECO:0000256" key="5">
    <source>
        <dbReference type="ARBA" id="ARBA00022989"/>
    </source>
</evidence>
<feature type="domain" description="ABC transmembrane type-1" evidence="8">
    <location>
        <begin position="76"/>
        <end position="257"/>
    </location>
</feature>
<protein>
    <submittedName>
        <fullName evidence="9">Inner membrane component of binding-protein-dependent transport system</fullName>
    </submittedName>
</protein>
<dbReference type="Pfam" id="PF00528">
    <property type="entry name" value="BPD_transp_1"/>
    <property type="match status" value="1"/>
</dbReference>
<evidence type="ECO:0000256" key="6">
    <source>
        <dbReference type="ARBA" id="ARBA00023136"/>
    </source>
</evidence>
<dbReference type="EMBL" id="LBOV01000011">
    <property type="protein sequence ID" value="KKP43781.1"/>
    <property type="molecule type" value="Genomic_DNA"/>
</dbReference>
<dbReference type="InterPro" id="IPR035906">
    <property type="entry name" value="MetI-like_sf"/>
</dbReference>
<keyword evidence="2 7" id="KW-0813">Transport</keyword>
<accession>A0A0F9ZXU5</accession>
<dbReference type="SUPFAM" id="SSF161098">
    <property type="entry name" value="MetI-like"/>
    <property type="match status" value="1"/>
</dbReference>
<keyword evidence="5 7" id="KW-1133">Transmembrane helix</keyword>
<keyword evidence="4 7" id="KW-0812">Transmembrane</keyword>
<evidence type="ECO:0000256" key="4">
    <source>
        <dbReference type="ARBA" id="ARBA00022692"/>
    </source>
</evidence>
<dbReference type="InterPro" id="IPR000515">
    <property type="entry name" value="MetI-like"/>
</dbReference>
<keyword evidence="3" id="KW-1003">Cell membrane</keyword>
<evidence type="ECO:0000256" key="1">
    <source>
        <dbReference type="ARBA" id="ARBA00004651"/>
    </source>
</evidence>
<evidence type="ECO:0000313" key="9">
    <source>
        <dbReference type="EMBL" id="KKP43781.1"/>
    </source>
</evidence>
<comment type="similarity">
    <text evidence="7">Belongs to the binding-protein-dependent transport system permease family.</text>
</comment>
<name>A0A0F9ZXU5_9BACT</name>
<gene>
    <name evidence="9" type="ORF">UR34_C0011G0035</name>
</gene>
<organism evidence="9 10">
    <name type="scientific">candidate division WS6 bacterium GW2011_GWC1_33_20</name>
    <dbReference type="NCBI Taxonomy" id="1619089"/>
    <lineage>
        <taxon>Bacteria</taxon>
        <taxon>Candidatus Dojkabacteria</taxon>
    </lineage>
</organism>
<feature type="transmembrane region" description="Helical" evidence="7">
    <location>
        <begin position="25"/>
        <end position="47"/>
    </location>
</feature>
<feature type="transmembrane region" description="Helical" evidence="7">
    <location>
        <begin position="84"/>
        <end position="103"/>
    </location>
</feature>
<dbReference type="GO" id="GO:0005886">
    <property type="term" value="C:plasma membrane"/>
    <property type="evidence" value="ECO:0007669"/>
    <property type="project" value="UniProtKB-SubCell"/>
</dbReference>
<reference evidence="9 10" key="1">
    <citation type="journal article" date="2015" name="Nature">
        <title>rRNA introns, odd ribosomes, and small enigmatic genomes across a large radiation of phyla.</title>
        <authorList>
            <person name="Brown C.T."/>
            <person name="Hug L.A."/>
            <person name="Thomas B.C."/>
            <person name="Sharon I."/>
            <person name="Castelle C.J."/>
            <person name="Singh A."/>
            <person name="Wilkins M.J."/>
            <person name="Williams K.H."/>
            <person name="Banfield J.F."/>
        </authorList>
    </citation>
    <scope>NUCLEOTIDE SEQUENCE [LARGE SCALE GENOMIC DNA]</scope>
</reference>
<dbReference type="Gene3D" id="1.10.3720.10">
    <property type="entry name" value="MetI-like"/>
    <property type="match status" value="1"/>
</dbReference>
<feature type="transmembrane region" description="Helical" evidence="7">
    <location>
        <begin position="110"/>
        <end position="136"/>
    </location>
</feature>
<dbReference type="Proteomes" id="UP000034302">
    <property type="component" value="Unassembled WGS sequence"/>
</dbReference>
<dbReference type="CDD" id="cd06261">
    <property type="entry name" value="TM_PBP2"/>
    <property type="match status" value="1"/>
</dbReference>
<evidence type="ECO:0000313" key="10">
    <source>
        <dbReference type="Proteomes" id="UP000034302"/>
    </source>
</evidence>
<evidence type="ECO:0000259" key="8">
    <source>
        <dbReference type="PROSITE" id="PS50928"/>
    </source>
</evidence>
<dbReference type="PANTHER" id="PTHR30151">
    <property type="entry name" value="ALKANE SULFONATE ABC TRANSPORTER-RELATED, MEMBRANE SUBUNIT"/>
    <property type="match status" value="1"/>
</dbReference>
<evidence type="ECO:0000256" key="7">
    <source>
        <dbReference type="RuleBase" id="RU363032"/>
    </source>
</evidence>
<feature type="transmembrane region" description="Helical" evidence="7">
    <location>
        <begin position="239"/>
        <end position="258"/>
    </location>
</feature>
<dbReference type="GO" id="GO:0055085">
    <property type="term" value="P:transmembrane transport"/>
    <property type="evidence" value="ECO:0007669"/>
    <property type="project" value="InterPro"/>
</dbReference>
<evidence type="ECO:0000256" key="3">
    <source>
        <dbReference type="ARBA" id="ARBA00022475"/>
    </source>
</evidence>